<evidence type="ECO:0000256" key="1">
    <source>
        <dbReference type="ARBA" id="ARBA00004123"/>
    </source>
</evidence>
<gene>
    <name evidence="10" type="ORF">MELIAE_LOCUS335</name>
</gene>
<feature type="domain" description="C2H2-type" evidence="9">
    <location>
        <begin position="397"/>
        <end position="424"/>
    </location>
</feature>
<keyword evidence="11" id="KW-1185">Reference proteome</keyword>
<organism evidence="10 11">
    <name type="scientific">Brassicogethes aeneus</name>
    <name type="common">Rape pollen beetle</name>
    <name type="synonym">Meligethes aeneus</name>
    <dbReference type="NCBI Taxonomy" id="1431903"/>
    <lineage>
        <taxon>Eukaryota</taxon>
        <taxon>Metazoa</taxon>
        <taxon>Ecdysozoa</taxon>
        <taxon>Arthropoda</taxon>
        <taxon>Hexapoda</taxon>
        <taxon>Insecta</taxon>
        <taxon>Pterygota</taxon>
        <taxon>Neoptera</taxon>
        <taxon>Endopterygota</taxon>
        <taxon>Coleoptera</taxon>
        <taxon>Polyphaga</taxon>
        <taxon>Cucujiformia</taxon>
        <taxon>Nitidulidae</taxon>
        <taxon>Meligethinae</taxon>
        <taxon>Brassicogethes</taxon>
    </lineage>
</organism>
<feature type="compositionally biased region" description="Polar residues" evidence="8">
    <location>
        <begin position="191"/>
        <end position="216"/>
    </location>
</feature>
<keyword evidence="5" id="KW-0862">Zinc</keyword>
<keyword evidence="4 7" id="KW-0863">Zinc-finger</keyword>
<evidence type="ECO:0000256" key="3">
    <source>
        <dbReference type="ARBA" id="ARBA00022737"/>
    </source>
</evidence>
<feature type="domain" description="C2H2-type" evidence="9">
    <location>
        <begin position="368"/>
        <end position="395"/>
    </location>
</feature>
<dbReference type="InterPro" id="IPR013087">
    <property type="entry name" value="Znf_C2H2_type"/>
</dbReference>
<dbReference type="PANTHER" id="PTHR16515">
    <property type="entry name" value="PR DOMAIN ZINC FINGER PROTEIN"/>
    <property type="match status" value="1"/>
</dbReference>
<evidence type="ECO:0000313" key="10">
    <source>
        <dbReference type="EMBL" id="CAH0546090.1"/>
    </source>
</evidence>
<dbReference type="Gene3D" id="3.30.160.60">
    <property type="entry name" value="Classic Zinc Finger"/>
    <property type="match status" value="2"/>
</dbReference>
<dbReference type="PANTHER" id="PTHR16515:SF66">
    <property type="entry name" value="C2H2-TYPE DOMAIN-CONTAINING PROTEIN"/>
    <property type="match status" value="1"/>
</dbReference>
<comment type="subcellular location">
    <subcellularLocation>
        <location evidence="1">Nucleus</location>
    </subcellularLocation>
</comment>
<dbReference type="GO" id="GO:0005634">
    <property type="term" value="C:nucleus"/>
    <property type="evidence" value="ECO:0007669"/>
    <property type="project" value="UniProtKB-SubCell"/>
</dbReference>
<evidence type="ECO:0000313" key="11">
    <source>
        <dbReference type="Proteomes" id="UP001154078"/>
    </source>
</evidence>
<dbReference type="PROSITE" id="PS00028">
    <property type="entry name" value="ZINC_FINGER_C2H2_1"/>
    <property type="match status" value="4"/>
</dbReference>
<evidence type="ECO:0000256" key="4">
    <source>
        <dbReference type="ARBA" id="ARBA00022771"/>
    </source>
</evidence>
<feature type="region of interest" description="Disordered" evidence="8">
    <location>
        <begin position="191"/>
        <end position="229"/>
    </location>
</feature>
<evidence type="ECO:0000256" key="2">
    <source>
        <dbReference type="ARBA" id="ARBA00022723"/>
    </source>
</evidence>
<evidence type="ECO:0000256" key="7">
    <source>
        <dbReference type="PROSITE-ProRule" id="PRU00042"/>
    </source>
</evidence>
<feature type="compositionally biased region" description="Low complexity" evidence="8">
    <location>
        <begin position="276"/>
        <end position="288"/>
    </location>
</feature>
<keyword evidence="3" id="KW-0677">Repeat</keyword>
<protein>
    <recommendedName>
        <fullName evidence="9">C2H2-type domain-containing protein</fullName>
    </recommendedName>
</protein>
<proteinExistence type="predicted"/>
<feature type="compositionally biased region" description="Low complexity" evidence="8">
    <location>
        <begin position="217"/>
        <end position="228"/>
    </location>
</feature>
<evidence type="ECO:0000259" key="9">
    <source>
        <dbReference type="PROSITE" id="PS50157"/>
    </source>
</evidence>
<dbReference type="SUPFAM" id="SSF57667">
    <property type="entry name" value="beta-beta-alpha zinc fingers"/>
    <property type="match status" value="3"/>
</dbReference>
<dbReference type="Proteomes" id="UP001154078">
    <property type="component" value="Chromosome 1"/>
</dbReference>
<keyword evidence="6" id="KW-0539">Nucleus</keyword>
<dbReference type="Pfam" id="PF00096">
    <property type="entry name" value="zf-C2H2"/>
    <property type="match status" value="2"/>
</dbReference>
<reference evidence="10" key="1">
    <citation type="submission" date="2021-12" db="EMBL/GenBank/DDBJ databases">
        <authorList>
            <person name="King R."/>
        </authorList>
    </citation>
    <scope>NUCLEOTIDE SEQUENCE</scope>
</reference>
<feature type="domain" description="C2H2-type" evidence="9">
    <location>
        <begin position="312"/>
        <end position="340"/>
    </location>
</feature>
<dbReference type="SMART" id="SM00355">
    <property type="entry name" value="ZnF_C2H2"/>
    <property type="match status" value="4"/>
</dbReference>
<dbReference type="AlphaFoldDB" id="A0A9P0F8U1"/>
<dbReference type="OrthoDB" id="6077919at2759"/>
<feature type="compositionally biased region" description="Polar residues" evidence="8">
    <location>
        <begin position="250"/>
        <end position="275"/>
    </location>
</feature>
<feature type="domain" description="C2H2-type" evidence="9">
    <location>
        <begin position="340"/>
        <end position="367"/>
    </location>
</feature>
<feature type="region of interest" description="Disordered" evidence="8">
    <location>
        <begin position="250"/>
        <end position="288"/>
    </location>
</feature>
<dbReference type="Pfam" id="PF12874">
    <property type="entry name" value="zf-met"/>
    <property type="match status" value="2"/>
</dbReference>
<evidence type="ECO:0000256" key="6">
    <source>
        <dbReference type="ARBA" id="ARBA00023242"/>
    </source>
</evidence>
<dbReference type="InterPro" id="IPR036236">
    <property type="entry name" value="Znf_C2H2_sf"/>
</dbReference>
<dbReference type="PROSITE" id="PS50157">
    <property type="entry name" value="ZINC_FINGER_C2H2_2"/>
    <property type="match status" value="4"/>
</dbReference>
<evidence type="ECO:0000256" key="8">
    <source>
        <dbReference type="SAM" id="MobiDB-lite"/>
    </source>
</evidence>
<dbReference type="InterPro" id="IPR050331">
    <property type="entry name" value="Zinc_finger"/>
</dbReference>
<evidence type="ECO:0000256" key="5">
    <source>
        <dbReference type="ARBA" id="ARBA00022833"/>
    </source>
</evidence>
<name>A0A9P0F8U1_BRAAE</name>
<sequence length="428" mass="50408">MDFFHTMQENYMYMESPISQPMFTIESYCHNEELHSSDIQKSVDENKETNNSPEFTIEKADYTIENYANNEVVSYIKSEDEIKKENYSPEFTIERAGDEDILDLSYNVNQNVSQNNHYYENLKEKFMENMSVGYDNLNINQNPYYQLNPVNIQSVYDESGNEYYINCPENYFSNMENLGYFHQATNAIETPVSEDSSQSYADQNTHDYNNQYTNIKSSQTEESDSASSNYFSNMENLGYFHQATNAIETPVSEDSSQSYADQNTHDYNNQYTNIKSSQTEESDSASSSYLTLEETNQYIARKEQYFFDEKPQVCELCQKTFSNTTYLKQHNNYHHTGKNVRCPKCGKKFTTENLMEEHFVKHNRSKPHKCHMCSREYNFKADLTRHMVVHFKGKKTHTCSICRKDFPRKDHMKKHYEGHLRKQTKTNV</sequence>
<keyword evidence="2" id="KW-0479">Metal-binding</keyword>
<accession>A0A9P0F8U1</accession>
<dbReference type="EMBL" id="OV121132">
    <property type="protein sequence ID" value="CAH0546090.1"/>
    <property type="molecule type" value="Genomic_DNA"/>
</dbReference>
<dbReference type="GO" id="GO:0008270">
    <property type="term" value="F:zinc ion binding"/>
    <property type="evidence" value="ECO:0007669"/>
    <property type="project" value="UniProtKB-KW"/>
</dbReference>
<dbReference type="GO" id="GO:0010468">
    <property type="term" value="P:regulation of gene expression"/>
    <property type="evidence" value="ECO:0007669"/>
    <property type="project" value="TreeGrafter"/>
</dbReference>